<keyword evidence="5 7" id="KW-0472">Membrane</keyword>
<dbReference type="Proteomes" id="UP001497482">
    <property type="component" value="Chromosome 10"/>
</dbReference>
<evidence type="ECO:0000256" key="1">
    <source>
        <dbReference type="ARBA" id="ARBA00004141"/>
    </source>
</evidence>
<evidence type="ECO:0000256" key="4">
    <source>
        <dbReference type="ARBA" id="ARBA00022989"/>
    </source>
</evidence>
<dbReference type="AlphaFoldDB" id="A0AAV2J728"/>
<comment type="subcellular location">
    <subcellularLocation>
        <location evidence="1">Membrane</location>
        <topology evidence="1">Multi-pass membrane protein</topology>
    </subcellularLocation>
</comment>
<name>A0AAV2J728_KNICA</name>
<feature type="region of interest" description="Disordered" evidence="6">
    <location>
        <begin position="268"/>
        <end position="288"/>
    </location>
</feature>
<sequence>MTATIPATRSGDKLDPKGKATELMVRLRRVLWLVLSMLSLSLLLVALGIYTNTLTETVTVSGFSSGIILTLGCFLGLLGLGLEENRRHLINSSMVFFSFGIITSAFCLMIDGAIAFNMDMRPLKAGRCQFYSSGSGFLYEHYYTTVSCWTIEESCNITVRSGTCYCCDLYNCANGAYLNHYYEFVGVQSCHDVFILHFLIWSLTGLNLVVFFMGILTTAVLGSIKGKRGPGPGSESCGSGLSSPTAPLLMDASVHSASQLHPHASVYIPSSSPPPSSSSSTSVPHVSSLSQRFPLGSSLGGPLPFAPLSFSA</sequence>
<evidence type="ECO:0000256" key="5">
    <source>
        <dbReference type="ARBA" id="ARBA00023136"/>
    </source>
</evidence>
<organism evidence="8 9">
    <name type="scientific">Knipowitschia caucasica</name>
    <name type="common">Caucasian dwarf goby</name>
    <name type="synonym">Pomatoschistus caucasicus</name>
    <dbReference type="NCBI Taxonomy" id="637954"/>
    <lineage>
        <taxon>Eukaryota</taxon>
        <taxon>Metazoa</taxon>
        <taxon>Chordata</taxon>
        <taxon>Craniata</taxon>
        <taxon>Vertebrata</taxon>
        <taxon>Euteleostomi</taxon>
        <taxon>Actinopterygii</taxon>
        <taxon>Neopterygii</taxon>
        <taxon>Teleostei</taxon>
        <taxon>Neoteleostei</taxon>
        <taxon>Acanthomorphata</taxon>
        <taxon>Gobiaria</taxon>
        <taxon>Gobiiformes</taxon>
        <taxon>Gobioidei</taxon>
        <taxon>Gobiidae</taxon>
        <taxon>Gobiinae</taxon>
        <taxon>Knipowitschia</taxon>
    </lineage>
</organism>
<keyword evidence="4 7" id="KW-1133">Transmembrane helix</keyword>
<gene>
    <name evidence="8" type="ORF">KC01_LOCUS3926</name>
</gene>
<dbReference type="PANTHER" id="PTHR33721:SF4">
    <property type="entry name" value="TRANSMEMBRANE PROTEIN 255B"/>
    <property type="match status" value="1"/>
</dbReference>
<evidence type="ECO:0008006" key="10">
    <source>
        <dbReference type="Google" id="ProtNLM"/>
    </source>
</evidence>
<proteinExistence type="inferred from homology"/>
<dbReference type="InterPro" id="IPR028014">
    <property type="entry name" value="TMEM255"/>
</dbReference>
<dbReference type="Pfam" id="PF14967">
    <property type="entry name" value="FAM70"/>
    <property type="match status" value="1"/>
</dbReference>
<feature type="transmembrane region" description="Helical" evidence="7">
    <location>
        <begin position="194"/>
        <end position="221"/>
    </location>
</feature>
<reference evidence="8 9" key="1">
    <citation type="submission" date="2024-04" db="EMBL/GenBank/DDBJ databases">
        <authorList>
            <person name="Waldvogel A.-M."/>
            <person name="Schoenle A."/>
        </authorList>
    </citation>
    <scope>NUCLEOTIDE SEQUENCE [LARGE SCALE GENOMIC DNA]</scope>
</reference>
<evidence type="ECO:0000256" key="6">
    <source>
        <dbReference type="SAM" id="MobiDB-lite"/>
    </source>
</evidence>
<evidence type="ECO:0000256" key="2">
    <source>
        <dbReference type="ARBA" id="ARBA00007903"/>
    </source>
</evidence>
<keyword evidence="3 7" id="KW-0812">Transmembrane</keyword>
<comment type="similarity">
    <text evidence="2">Belongs to the TMEM255 family.</text>
</comment>
<evidence type="ECO:0000256" key="7">
    <source>
        <dbReference type="SAM" id="Phobius"/>
    </source>
</evidence>
<keyword evidence="9" id="KW-1185">Reference proteome</keyword>
<dbReference type="EMBL" id="OZ035832">
    <property type="protein sequence ID" value="CAL1571852.1"/>
    <property type="molecule type" value="Genomic_DNA"/>
</dbReference>
<feature type="compositionally biased region" description="Low complexity" evidence="6">
    <location>
        <begin position="277"/>
        <end position="288"/>
    </location>
</feature>
<evidence type="ECO:0000256" key="3">
    <source>
        <dbReference type="ARBA" id="ARBA00022692"/>
    </source>
</evidence>
<evidence type="ECO:0000313" key="9">
    <source>
        <dbReference type="Proteomes" id="UP001497482"/>
    </source>
</evidence>
<evidence type="ECO:0000313" key="8">
    <source>
        <dbReference type="EMBL" id="CAL1571852.1"/>
    </source>
</evidence>
<feature type="transmembrane region" description="Helical" evidence="7">
    <location>
        <begin position="62"/>
        <end position="82"/>
    </location>
</feature>
<protein>
    <recommendedName>
        <fullName evidence="10">Transmembrane protein 255B-like</fullName>
    </recommendedName>
</protein>
<feature type="transmembrane region" description="Helical" evidence="7">
    <location>
        <begin position="30"/>
        <end position="50"/>
    </location>
</feature>
<accession>A0AAV2J728</accession>
<dbReference type="PANTHER" id="PTHR33721">
    <property type="entry name" value="TRANSMEMBRANE PROTEIN 255B-LIKE"/>
    <property type="match status" value="1"/>
</dbReference>
<dbReference type="GO" id="GO:0016020">
    <property type="term" value="C:membrane"/>
    <property type="evidence" value="ECO:0007669"/>
    <property type="project" value="UniProtKB-SubCell"/>
</dbReference>
<feature type="transmembrane region" description="Helical" evidence="7">
    <location>
        <begin position="94"/>
        <end position="116"/>
    </location>
</feature>